<dbReference type="Gene3D" id="2.60.40.10">
    <property type="entry name" value="Immunoglobulins"/>
    <property type="match status" value="1"/>
</dbReference>
<organism evidence="8 9">
    <name type="scientific">Amphiprion percula</name>
    <name type="common">Orange clownfish</name>
    <name type="synonym">Lutjanus percula</name>
    <dbReference type="NCBI Taxonomy" id="161767"/>
    <lineage>
        <taxon>Eukaryota</taxon>
        <taxon>Metazoa</taxon>
        <taxon>Chordata</taxon>
        <taxon>Craniata</taxon>
        <taxon>Vertebrata</taxon>
        <taxon>Euteleostomi</taxon>
        <taxon>Actinopterygii</taxon>
        <taxon>Neopterygii</taxon>
        <taxon>Teleostei</taxon>
        <taxon>Neoteleostei</taxon>
        <taxon>Acanthomorphata</taxon>
        <taxon>Ovalentaria</taxon>
        <taxon>Pomacentridae</taxon>
        <taxon>Amphiprion</taxon>
    </lineage>
</organism>
<evidence type="ECO:0000256" key="2">
    <source>
        <dbReference type="ARBA" id="ARBA00022729"/>
    </source>
</evidence>
<comment type="subcellular location">
    <subcellularLocation>
        <location evidence="1">Membrane</location>
    </subcellularLocation>
</comment>
<feature type="compositionally biased region" description="Polar residues" evidence="5">
    <location>
        <begin position="283"/>
        <end position="292"/>
    </location>
</feature>
<keyword evidence="2 7" id="KW-0732">Signal</keyword>
<dbReference type="SUPFAM" id="SSF48726">
    <property type="entry name" value="Immunoglobulin"/>
    <property type="match status" value="1"/>
</dbReference>
<evidence type="ECO:0000256" key="3">
    <source>
        <dbReference type="ARBA" id="ARBA00023136"/>
    </source>
</evidence>
<dbReference type="AlphaFoldDB" id="A0A3P8TWU0"/>
<dbReference type="STRING" id="161767.ENSAPEP00000027532"/>
<reference evidence="8 9" key="1">
    <citation type="submission" date="2018-03" db="EMBL/GenBank/DDBJ databases">
        <title>Finding Nemo's genes: A chromosome-scale reference assembly of the genome of the orange clownfish Amphiprion percula.</title>
        <authorList>
            <person name="Lehmann R."/>
        </authorList>
    </citation>
    <scope>NUCLEOTIDE SEQUENCE</scope>
</reference>
<evidence type="ECO:0000256" key="4">
    <source>
        <dbReference type="ARBA" id="ARBA00023180"/>
    </source>
</evidence>
<dbReference type="InterPro" id="IPR015631">
    <property type="entry name" value="CD2/SLAM_rcpt"/>
</dbReference>
<dbReference type="InterPro" id="IPR013783">
    <property type="entry name" value="Ig-like_fold"/>
</dbReference>
<feature type="region of interest" description="Disordered" evidence="5">
    <location>
        <begin position="265"/>
        <end position="335"/>
    </location>
</feature>
<evidence type="ECO:0000256" key="7">
    <source>
        <dbReference type="SAM" id="SignalP"/>
    </source>
</evidence>
<feature type="transmembrane region" description="Helical" evidence="6">
    <location>
        <begin position="224"/>
        <end position="245"/>
    </location>
</feature>
<evidence type="ECO:0000256" key="6">
    <source>
        <dbReference type="SAM" id="Phobius"/>
    </source>
</evidence>
<feature type="chain" id="PRO_5018290470" description="Immunoglobulin subtype domain-containing protein" evidence="7">
    <location>
        <begin position="25"/>
        <end position="335"/>
    </location>
</feature>
<keyword evidence="9" id="KW-1185">Reference proteome</keyword>
<keyword evidence="6" id="KW-0812">Transmembrane</keyword>
<keyword evidence="6" id="KW-1133">Transmembrane helix</keyword>
<evidence type="ECO:0000313" key="8">
    <source>
        <dbReference type="Ensembl" id="ENSAPEP00000027532.1"/>
    </source>
</evidence>
<evidence type="ECO:0000313" key="9">
    <source>
        <dbReference type="Proteomes" id="UP000265080"/>
    </source>
</evidence>
<dbReference type="PANTHER" id="PTHR12080">
    <property type="entry name" value="SIGNALING LYMPHOCYTIC ACTIVATION MOLECULE"/>
    <property type="match status" value="1"/>
</dbReference>
<name>A0A3P8TWU0_AMPPE</name>
<feature type="signal peptide" evidence="7">
    <location>
        <begin position="1"/>
        <end position="24"/>
    </location>
</feature>
<dbReference type="GeneTree" id="ENSGT01030000234540"/>
<dbReference type="InterPro" id="IPR036179">
    <property type="entry name" value="Ig-like_dom_sf"/>
</dbReference>
<proteinExistence type="predicted"/>
<evidence type="ECO:0008006" key="10">
    <source>
        <dbReference type="Google" id="ProtNLM"/>
    </source>
</evidence>
<keyword evidence="3 6" id="KW-0472">Membrane</keyword>
<dbReference type="Proteomes" id="UP000265080">
    <property type="component" value="Chromosome 10"/>
</dbReference>
<evidence type="ECO:0000256" key="1">
    <source>
        <dbReference type="ARBA" id="ARBA00004370"/>
    </source>
</evidence>
<protein>
    <recommendedName>
        <fullName evidence="10">Immunoglobulin subtype domain-containing protein</fullName>
    </recommendedName>
</protein>
<keyword evidence="4" id="KW-0325">Glycoprotein</keyword>
<evidence type="ECO:0000256" key="5">
    <source>
        <dbReference type="SAM" id="MobiDB-lite"/>
    </source>
</evidence>
<accession>A0A3P8TWU0</accession>
<reference evidence="8" key="2">
    <citation type="submission" date="2025-08" db="UniProtKB">
        <authorList>
            <consortium name="Ensembl"/>
        </authorList>
    </citation>
    <scope>IDENTIFICATION</scope>
</reference>
<sequence length="335" mass="36831">MARIAFLWAVVLVSILVFMQGSSAVTPVFVQKGKDVLLEVKENVVLKETDILFWRFNQTSILVRLTPGKNPVIFKESVSFLTNYSVKLKNLQAADSGVYDARVIGATERKLVEYNITVQDAVSPVKLNVDSVLSSSDSCIVNATCSTSDSDISSSFRCVNQTCDQDKGKQSKTTNSGAFLNIYLWNASIFCNHSNQVSWTENMIEIQDFCLQPAEYAQSPTNGIAIGFGTVSGVVFILAVAVAGLHRQKRRQYDTENHENTIYATPQVETSQTRDESPPSDASCVSPTSTYSLVGLHSRPAEARDNPLPESLYATVDKPAKTEKPARPCKNLQEL</sequence>
<dbReference type="PANTHER" id="PTHR12080:SF80">
    <property type="entry name" value="IMMUNOGLOBULIN V-SET DOMAIN-CONTAINING PROTEIN"/>
    <property type="match status" value="1"/>
</dbReference>
<dbReference type="Ensembl" id="ENSAPET00000028265.1">
    <property type="protein sequence ID" value="ENSAPEP00000027532.1"/>
    <property type="gene ID" value="ENSAPEG00000019543.1"/>
</dbReference>
<dbReference type="GO" id="GO:0016020">
    <property type="term" value="C:membrane"/>
    <property type="evidence" value="ECO:0007669"/>
    <property type="project" value="UniProtKB-SubCell"/>
</dbReference>
<reference evidence="8" key="3">
    <citation type="submission" date="2025-09" db="UniProtKB">
        <authorList>
            <consortium name="Ensembl"/>
        </authorList>
    </citation>
    <scope>IDENTIFICATION</scope>
</reference>